<evidence type="ECO:0000256" key="1">
    <source>
        <dbReference type="SAM" id="MobiDB-lite"/>
    </source>
</evidence>
<reference evidence="2" key="2">
    <citation type="submission" date="2020-07" db="EMBL/GenBank/DDBJ databases">
        <authorList>
            <person name="Vera ALvarez R."/>
            <person name="Arias-Moreno D.M."/>
            <person name="Jimenez-Jacinto V."/>
            <person name="Jimenez-Bremont J.F."/>
            <person name="Swaminathan K."/>
            <person name="Moose S.P."/>
            <person name="Guerrero-Gonzalez M.L."/>
            <person name="Marino-Ramirez L."/>
            <person name="Landsman D."/>
            <person name="Rodriguez-Kessler M."/>
            <person name="Delgado-Sanchez P."/>
        </authorList>
    </citation>
    <scope>NUCLEOTIDE SEQUENCE</scope>
    <source>
        <tissue evidence="2">Cladode</tissue>
    </source>
</reference>
<proteinExistence type="predicted"/>
<sequence>MKRKMTIYITNCIQNLRSMFSLILKQNRSIDQMQKERNSNWYQRIHCCCRYCQHDPSEYRRFQHGLDLHSNHSPTLLSSPATPLPSPPLLQPQQQQQRKTT</sequence>
<evidence type="ECO:0000313" key="2">
    <source>
        <dbReference type="EMBL" id="MBA4667067.1"/>
    </source>
</evidence>
<protein>
    <submittedName>
        <fullName evidence="2">Uncharacterized protein</fullName>
    </submittedName>
</protein>
<dbReference type="AlphaFoldDB" id="A0A7C9EJL9"/>
<feature type="compositionally biased region" description="Low complexity" evidence="1">
    <location>
        <begin position="91"/>
        <end position="101"/>
    </location>
</feature>
<feature type="region of interest" description="Disordered" evidence="1">
    <location>
        <begin position="70"/>
        <end position="101"/>
    </location>
</feature>
<name>A0A7C9EJL9_OPUST</name>
<organism evidence="2">
    <name type="scientific">Opuntia streptacantha</name>
    <name type="common">Prickly pear cactus</name>
    <name type="synonym">Opuntia cardona</name>
    <dbReference type="NCBI Taxonomy" id="393608"/>
    <lineage>
        <taxon>Eukaryota</taxon>
        <taxon>Viridiplantae</taxon>
        <taxon>Streptophyta</taxon>
        <taxon>Embryophyta</taxon>
        <taxon>Tracheophyta</taxon>
        <taxon>Spermatophyta</taxon>
        <taxon>Magnoliopsida</taxon>
        <taxon>eudicotyledons</taxon>
        <taxon>Gunneridae</taxon>
        <taxon>Pentapetalae</taxon>
        <taxon>Caryophyllales</taxon>
        <taxon>Cactineae</taxon>
        <taxon>Cactaceae</taxon>
        <taxon>Opuntioideae</taxon>
        <taxon>Opuntia</taxon>
    </lineage>
</organism>
<accession>A0A7C9EJL9</accession>
<reference evidence="2" key="1">
    <citation type="journal article" date="2013" name="J. Plant Res.">
        <title>Effect of fungi and light on seed germination of three Opuntia species from semiarid lands of central Mexico.</title>
        <authorList>
            <person name="Delgado-Sanchez P."/>
            <person name="Jimenez-Bremont J.F."/>
            <person name="Guerrero-Gonzalez Mde L."/>
            <person name="Flores J."/>
        </authorList>
    </citation>
    <scope>NUCLEOTIDE SEQUENCE</scope>
    <source>
        <tissue evidence="2">Cladode</tissue>
    </source>
</reference>
<dbReference type="EMBL" id="GISG01234175">
    <property type="protein sequence ID" value="MBA4667067.1"/>
    <property type="molecule type" value="Transcribed_RNA"/>
</dbReference>